<sequence length="548" mass="60976">MSNGRSPGRRSPSNSPEGSSPRHPSEDELETGLGGVSQLEHTEGLLAALSSAAISSGPQPAAVQSENAPPQLPIGTNHNLGGWLYVGDYVQVDGLTVRPATFIVTTIRDSPSPPSDLGYLPSKTSFLNIAPHTLFPLPYENFKPRSYALLDQSMPPDYWELMGPPKSLPVPCLENNADIQDTLVTEANVTIKREDHNVLTHRSWKHFFIGNEVGSIYFDIDLFKINVQPILGDMNQQDCDTLMDHLTLLRHLWKDNKTTWISEDGGEEAHHISRGTTLVLIAIARRQESVAAKLIGTRPYPTVHQLRKYKKIFNFNLVVKSLIYLLPRLRSKKASEEDRTFSICAGMDLCLTLFEIGQDIDIQKAADRLITANANFQLPSSDFQVRWRSVNSATLMGIFFAAATYFATKTQARRDKKVKMATNVLRDFLAVALTIPVVTGVAAPVALLAPIFNVFAKPALSALFEKSFENEYWEAKYKAAILNFEHELRGQMEVPVELVNEFTVVLRDVQNLAIIGQPLYAESCARQEGRVQPSIFTKLKGALHRQNL</sequence>
<dbReference type="EMBL" id="BHVY01000006">
    <property type="protein sequence ID" value="GIJ90113.1"/>
    <property type="molecule type" value="Genomic_DNA"/>
</dbReference>
<keyword evidence="2" id="KW-1133">Transmembrane helix</keyword>
<protein>
    <submittedName>
        <fullName evidence="3">Uncharacterized protein</fullName>
    </submittedName>
</protein>
<evidence type="ECO:0000313" key="3">
    <source>
        <dbReference type="EMBL" id="GIJ90113.1"/>
    </source>
</evidence>
<evidence type="ECO:0000313" key="4">
    <source>
        <dbReference type="Proteomes" id="UP001043456"/>
    </source>
</evidence>
<proteinExistence type="predicted"/>
<feature type="transmembrane region" description="Helical" evidence="2">
    <location>
        <begin position="387"/>
        <end position="407"/>
    </location>
</feature>
<organism evidence="3 4">
    <name type="scientific">Aspergillus pseudoviridinutans</name>
    <dbReference type="NCBI Taxonomy" id="1517512"/>
    <lineage>
        <taxon>Eukaryota</taxon>
        <taxon>Fungi</taxon>
        <taxon>Dikarya</taxon>
        <taxon>Ascomycota</taxon>
        <taxon>Pezizomycotina</taxon>
        <taxon>Eurotiomycetes</taxon>
        <taxon>Eurotiomycetidae</taxon>
        <taxon>Eurotiales</taxon>
        <taxon>Aspergillaceae</taxon>
        <taxon>Aspergillus</taxon>
        <taxon>Aspergillus subgen. Fumigati</taxon>
    </lineage>
</organism>
<name>A0A9P3EYL0_9EURO</name>
<feature type="compositionally biased region" description="Low complexity" evidence="1">
    <location>
        <begin position="1"/>
        <end position="22"/>
    </location>
</feature>
<keyword evidence="2" id="KW-0472">Membrane</keyword>
<evidence type="ECO:0000256" key="2">
    <source>
        <dbReference type="SAM" id="Phobius"/>
    </source>
</evidence>
<dbReference type="GeneID" id="67007673"/>
<accession>A0A9P3EYL0</accession>
<comment type="caution">
    <text evidence="3">The sequence shown here is derived from an EMBL/GenBank/DDBJ whole genome shotgun (WGS) entry which is preliminary data.</text>
</comment>
<gene>
    <name evidence="3" type="ORF">Asppvi_009063</name>
</gene>
<keyword evidence="2" id="KW-0812">Transmembrane</keyword>
<dbReference type="Proteomes" id="UP001043456">
    <property type="component" value="Unassembled WGS sequence"/>
</dbReference>
<dbReference type="AlphaFoldDB" id="A0A9P3EYL0"/>
<keyword evidence="4" id="KW-1185">Reference proteome</keyword>
<feature type="region of interest" description="Disordered" evidence="1">
    <location>
        <begin position="1"/>
        <end position="38"/>
    </location>
</feature>
<reference evidence="3 4" key="1">
    <citation type="submission" date="2018-10" db="EMBL/GenBank/DDBJ databases">
        <title>Pan-genome distribution and transcriptional activeness of fungal secondary metabolism genes in Aspergillus section Fumigati.</title>
        <authorList>
            <person name="Takahashi H."/>
            <person name="Umemura M."/>
            <person name="Ninomiya A."/>
            <person name="Kusuya Y."/>
            <person name="Urayama S."/>
            <person name="Shimizu M."/>
            <person name="Watanabe A."/>
            <person name="Kamei K."/>
            <person name="Yaguchi T."/>
            <person name="Hagiwara D."/>
        </authorList>
    </citation>
    <scope>NUCLEOTIDE SEQUENCE [LARGE SCALE GENOMIC DNA]</scope>
    <source>
        <strain evidence="3 4">IFM 55266</strain>
    </source>
</reference>
<feature type="transmembrane region" description="Helical" evidence="2">
    <location>
        <begin position="428"/>
        <end position="452"/>
    </location>
</feature>
<dbReference type="RefSeq" id="XP_043160859.1">
    <property type="nucleotide sequence ID" value="XM_043304924.1"/>
</dbReference>
<evidence type="ECO:0000256" key="1">
    <source>
        <dbReference type="SAM" id="MobiDB-lite"/>
    </source>
</evidence>